<dbReference type="GO" id="GO:0007281">
    <property type="term" value="P:germ cell development"/>
    <property type="evidence" value="ECO:0007669"/>
    <property type="project" value="InterPro"/>
</dbReference>
<dbReference type="WBParaSite" id="sdigi.contig170.g5594.t1">
    <property type="protein sequence ID" value="sdigi.contig170.g5594.t1"/>
    <property type="gene ID" value="sdigi.contig170.g5594"/>
</dbReference>
<reference evidence="5" key="1">
    <citation type="submission" date="2022-11" db="UniProtKB">
        <authorList>
            <consortium name="WormBaseParasite"/>
        </authorList>
    </citation>
    <scope>IDENTIFICATION</scope>
</reference>
<dbReference type="SUPFAM" id="SSF54695">
    <property type="entry name" value="POZ domain"/>
    <property type="match status" value="1"/>
</dbReference>
<feature type="region of interest" description="Disordered" evidence="2">
    <location>
        <begin position="1"/>
        <end position="43"/>
    </location>
</feature>
<accession>A0A915PLS6</accession>
<keyword evidence="4" id="KW-1185">Reference proteome</keyword>
<dbReference type="PANTHER" id="PTHR23231">
    <property type="entry name" value="GERM CELL-LESS PROTEIN"/>
    <property type="match status" value="1"/>
</dbReference>
<dbReference type="SMART" id="SM00875">
    <property type="entry name" value="BACK"/>
    <property type="match status" value="1"/>
</dbReference>
<evidence type="ECO:0000259" key="3">
    <source>
        <dbReference type="SMART" id="SM00875"/>
    </source>
</evidence>
<protein>
    <submittedName>
        <fullName evidence="5">BACK domain-containing protein</fullName>
    </submittedName>
</protein>
<feature type="domain" description="BACK" evidence="3">
    <location>
        <begin position="123"/>
        <end position="209"/>
    </location>
</feature>
<proteinExistence type="predicted"/>
<dbReference type="Pfam" id="PF07707">
    <property type="entry name" value="BACK"/>
    <property type="match status" value="1"/>
</dbReference>
<feature type="compositionally biased region" description="Polar residues" evidence="2">
    <location>
        <begin position="1"/>
        <end position="12"/>
    </location>
</feature>
<dbReference type="InterPro" id="IPR011705">
    <property type="entry name" value="BACK"/>
</dbReference>
<dbReference type="InterPro" id="IPR011333">
    <property type="entry name" value="SKP1/BTB/POZ_sf"/>
</dbReference>
<evidence type="ECO:0000256" key="2">
    <source>
        <dbReference type="SAM" id="MobiDB-lite"/>
    </source>
</evidence>
<sequence>MGQLLGRSSGTRGQDDVEAIPDSSRTSRKRKTTSEDGVETRKKRKITKASVKYYKNVNDWGQWKDSNNPVVHIDVVDPNVTVEGLNMVLESLYHNEIELDLDHDSVMERCGELCAESLTDERVLEFYMLAEQYGLPDLAEKCFEYLKHNFWRISNKPAVLYTVSHATMAKLMAASDLMVIEGELDLYETVKKWIFLQTIPYIMDNKQVRVEMEKYYSALTEDDRNALCRTFADVTCHIRIGHIVSSVKTIDDLRKDPLVPNEIIDQVLADNWFLLLRNEETKETLEVKEEDFHLSAHRLGRILDSAPKCWRWSGFNFGVDLLLNYSDGVITLKRNCLSQWTPYSTNLKFDVLLHYRMIIGNKHGKFLYDSTIRSRPLRIDQTIIIARFVPAADEFPVAVHFFYLSTLPSKPALSYWEPYLAKSGSEAQ</sequence>
<evidence type="ECO:0000256" key="1">
    <source>
        <dbReference type="ARBA" id="ARBA00022473"/>
    </source>
</evidence>
<organism evidence="4 5">
    <name type="scientific">Setaria digitata</name>
    <dbReference type="NCBI Taxonomy" id="48799"/>
    <lineage>
        <taxon>Eukaryota</taxon>
        <taxon>Metazoa</taxon>
        <taxon>Ecdysozoa</taxon>
        <taxon>Nematoda</taxon>
        <taxon>Chromadorea</taxon>
        <taxon>Rhabditida</taxon>
        <taxon>Spirurina</taxon>
        <taxon>Spiruromorpha</taxon>
        <taxon>Filarioidea</taxon>
        <taxon>Setariidae</taxon>
        <taxon>Setaria</taxon>
    </lineage>
</organism>
<evidence type="ECO:0000313" key="4">
    <source>
        <dbReference type="Proteomes" id="UP000887581"/>
    </source>
</evidence>
<dbReference type="Proteomes" id="UP000887581">
    <property type="component" value="Unplaced"/>
</dbReference>
<keyword evidence="1" id="KW-0217">Developmental protein</keyword>
<dbReference type="InterPro" id="IPR043380">
    <property type="entry name" value="Gcl-like"/>
</dbReference>
<name>A0A915PLS6_9BILA</name>
<dbReference type="AlphaFoldDB" id="A0A915PLS6"/>
<dbReference type="Gene3D" id="1.25.40.420">
    <property type="match status" value="1"/>
</dbReference>
<evidence type="ECO:0000313" key="5">
    <source>
        <dbReference type="WBParaSite" id="sdigi.contig170.g5594.t1"/>
    </source>
</evidence>
<dbReference type="PANTHER" id="PTHR23231:SF17">
    <property type="entry name" value="BTB DOMAIN-CONTAINING PROTEIN"/>
    <property type="match status" value="1"/>
</dbReference>